<comment type="caution">
    <text evidence="1">The sequence shown here is derived from an EMBL/GenBank/DDBJ whole genome shotgun (WGS) entry which is preliminary data.</text>
</comment>
<dbReference type="RefSeq" id="WP_379913517.1">
    <property type="nucleotide sequence ID" value="NZ_JBHSWE010000001.1"/>
</dbReference>
<reference evidence="2" key="1">
    <citation type="journal article" date="2019" name="Int. J. Syst. Evol. Microbiol.">
        <title>The Global Catalogue of Microorganisms (GCM) 10K type strain sequencing project: providing services to taxonomists for standard genome sequencing and annotation.</title>
        <authorList>
            <consortium name="The Broad Institute Genomics Platform"/>
            <consortium name="The Broad Institute Genome Sequencing Center for Infectious Disease"/>
            <person name="Wu L."/>
            <person name="Ma J."/>
        </authorList>
    </citation>
    <scope>NUCLEOTIDE SEQUENCE [LARGE SCALE GENOMIC DNA]</scope>
    <source>
        <strain evidence="2">NBRC 111756</strain>
    </source>
</reference>
<proteinExistence type="predicted"/>
<sequence>MRAAVGPASSPAIEKSGAGTRDHPVLLLQHLARYRLSGTGQARFFAGEDARAVPEQQLARQGALGDAQMSRRQQEIQLPLLHQSHLYRCRPGAQMKDITSLPQQAFGQALKGRELPERIDADRELALIATVPLADDLLAML</sequence>
<accession>A0ABW2A6Z6</accession>
<protein>
    <submittedName>
        <fullName evidence="1">Uncharacterized protein</fullName>
    </submittedName>
</protein>
<gene>
    <name evidence="1" type="ORF">ACFQDL_26900</name>
</gene>
<evidence type="ECO:0000313" key="1">
    <source>
        <dbReference type="EMBL" id="MFC6673310.1"/>
    </source>
</evidence>
<organism evidence="1 2">
    <name type="scientific">Marinobacterium aestuariivivens</name>
    <dbReference type="NCBI Taxonomy" id="1698799"/>
    <lineage>
        <taxon>Bacteria</taxon>
        <taxon>Pseudomonadati</taxon>
        <taxon>Pseudomonadota</taxon>
        <taxon>Gammaproteobacteria</taxon>
        <taxon>Oceanospirillales</taxon>
        <taxon>Oceanospirillaceae</taxon>
        <taxon>Marinobacterium</taxon>
    </lineage>
</organism>
<name>A0ABW2A6Z6_9GAMM</name>
<dbReference type="EMBL" id="JBHSWE010000001">
    <property type="protein sequence ID" value="MFC6673310.1"/>
    <property type="molecule type" value="Genomic_DNA"/>
</dbReference>
<evidence type="ECO:0000313" key="2">
    <source>
        <dbReference type="Proteomes" id="UP001596422"/>
    </source>
</evidence>
<keyword evidence="2" id="KW-1185">Reference proteome</keyword>
<dbReference type="Proteomes" id="UP001596422">
    <property type="component" value="Unassembled WGS sequence"/>
</dbReference>